<dbReference type="Proteomes" id="UP001275867">
    <property type="component" value="Unassembled WGS sequence"/>
</dbReference>
<reference evidence="2" key="2">
    <citation type="submission" date="2019-10" db="EMBL/GenBank/DDBJ databases">
        <title>Malate fermentation in French cider.</title>
        <authorList>
            <person name="Cousin F.J."/>
            <person name="Medina Fernandez S."/>
            <person name="Misery B."/>
            <person name="Laplace J.-M."/>
            <person name="Cretenet M."/>
        </authorList>
    </citation>
    <scope>NUCLEOTIDE SEQUENCE</scope>
    <source>
        <strain evidence="2">UCMA15901</strain>
    </source>
</reference>
<protein>
    <submittedName>
        <fullName evidence="2">Uncharacterized protein</fullName>
    </submittedName>
</protein>
<evidence type="ECO:0000256" key="1">
    <source>
        <dbReference type="SAM" id="SignalP"/>
    </source>
</evidence>
<dbReference type="GeneID" id="93383554"/>
<feature type="signal peptide" evidence="1">
    <location>
        <begin position="1"/>
        <end position="32"/>
    </location>
</feature>
<name>A0A176TG61_9LACO</name>
<evidence type="ECO:0000313" key="5">
    <source>
        <dbReference type="Proteomes" id="UP001275867"/>
    </source>
</evidence>
<evidence type="ECO:0000313" key="2">
    <source>
        <dbReference type="EMBL" id="MDV7695245.1"/>
    </source>
</evidence>
<proteinExistence type="predicted"/>
<dbReference type="RefSeq" id="WP_057784603.1">
    <property type="nucleotide sequence ID" value="NZ_BJWE01000031.1"/>
</dbReference>
<organism evidence="2 5">
    <name type="scientific">Pediococcus parvulus</name>
    <dbReference type="NCBI Taxonomy" id="54062"/>
    <lineage>
        <taxon>Bacteria</taxon>
        <taxon>Bacillati</taxon>
        <taxon>Bacillota</taxon>
        <taxon>Bacilli</taxon>
        <taxon>Lactobacillales</taxon>
        <taxon>Lactobacillaceae</taxon>
        <taxon>Pediococcus</taxon>
    </lineage>
</organism>
<sequence>MTKKNTFKSVLYAGAAIAALSLGTATATNVHADTTAPANAASTRVHNQVHQLFQLHKTRLHQLHLTRVLHNKVFLMLHQL</sequence>
<dbReference type="EMBL" id="LXND01000103">
    <property type="protein sequence ID" value="OAD63014.1"/>
    <property type="molecule type" value="Genomic_DNA"/>
</dbReference>
<comment type="caution">
    <text evidence="2">The sequence shown here is derived from an EMBL/GenBank/DDBJ whole genome shotgun (WGS) entry which is preliminary data.</text>
</comment>
<feature type="chain" id="PRO_5044550082" evidence="1">
    <location>
        <begin position="33"/>
        <end position="80"/>
    </location>
</feature>
<dbReference type="AlphaFoldDB" id="A0A176TG61"/>
<gene>
    <name evidence="3" type="ORF">A7K95_10825</name>
    <name evidence="2" type="ORF">GA842_10390</name>
</gene>
<dbReference type="Proteomes" id="UP000077280">
    <property type="component" value="Unassembled WGS sequence"/>
</dbReference>
<reference evidence="3 4" key="1">
    <citation type="submission" date="2016-05" db="EMBL/GenBank/DDBJ databases">
        <title>Draft genome sequence of Pediococcus parvulus 2.6, a probiotic beta-glucan producer strain.</title>
        <authorList>
            <person name="Mohedano M.L."/>
            <person name="Perez-Ramos A."/>
            <person name="Duenas M.T."/>
            <person name="Lamontanara A."/>
            <person name="Orru L."/>
            <person name="Spano G."/>
            <person name="Capozzi V."/>
            <person name="Lopez P."/>
        </authorList>
    </citation>
    <scope>NUCLEOTIDE SEQUENCE [LARGE SCALE GENOMIC DNA]</scope>
    <source>
        <strain evidence="3 4">2.6</strain>
    </source>
</reference>
<keyword evidence="1" id="KW-0732">Signal</keyword>
<dbReference type="EMBL" id="WERX01000052">
    <property type="protein sequence ID" value="MDV7695245.1"/>
    <property type="molecule type" value="Genomic_DNA"/>
</dbReference>
<accession>A0A176TG61</accession>
<evidence type="ECO:0000313" key="3">
    <source>
        <dbReference type="EMBL" id="OAD63014.1"/>
    </source>
</evidence>
<keyword evidence="4" id="KW-1185">Reference proteome</keyword>
<evidence type="ECO:0000313" key="4">
    <source>
        <dbReference type="Proteomes" id="UP000077280"/>
    </source>
</evidence>